<evidence type="ECO:0000256" key="2">
    <source>
        <dbReference type="RuleBase" id="RU000461"/>
    </source>
</evidence>
<dbReference type="RefSeq" id="WP_368381902.1">
    <property type="nucleotide sequence ID" value="NZ_JBFRYA010000009.1"/>
</dbReference>
<accession>A0ABV3U7T9</accession>
<evidence type="ECO:0000313" key="4">
    <source>
        <dbReference type="Proteomes" id="UP001557485"/>
    </source>
</evidence>
<proteinExistence type="inferred from homology"/>
<dbReference type="InterPro" id="IPR017972">
    <property type="entry name" value="Cyt_P450_CS"/>
</dbReference>
<evidence type="ECO:0000256" key="1">
    <source>
        <dbReference type="ARBA" id="ARBA00010617"/>
    </source>
</evidence>
<name>A0ABV3U7T9_9GAMM</name>
<dbReference type="Gene3D" id="1.10.630.10">
    <property type="entry name" value="Cytochrome P450"/>
    <property type="match status" value="1"/>
</dbReference>
<keyword evidence="2" id="KW-0560">Oxidoreductase</keyword>
<dbReference type="PRINTS" id="PR00385">
    <property type="entry name" value="P450"/>
</dbReference>
<sequence length="426" mass="47896">MTDSSVQNMNLETAYSAVSDLYKGTDIDIHEACKLMRDKAPVYEGNFIAQFGVPTNAGIHQDSRPNYAVFRYQDVMSILRDADTYTSGFIARGFGEAFDGLTILAMDGDQHRKVRTLLQPAFMPQTVNKWRERMDDIMRRDFIAPMVAKKKANLMEFGLGFPIRIMYALMGFPENDPEKYRKYAAWALAMVGGNQIDPDKLQDARATAHQAGKALYDSIKEIVVERRAGGSEGDDLIGKLLRAEHEGRMLDDHEVVTFCRMLLPAAGETTTRTLSTVLAMLFNTPGLLDRVRNDRSLVGPLIDETIRYEPIATFKVREVAKDVELHGVKISKGSFMQCMVTSANRDESVFENPDEFNIDRRQKPSFAFGFGPHMCIGQFVAKLELNCAVNALFDLLPNLRLDPDMPAPVIQGAQLREARNVHVIWD</sequence>
<dbReference type="PRINTS" id="PR00359">
    <property type="entry name" value="BP450"/>
</dbReference>
<dbReference type="PANTHER" id="PTHR46696:SF3">
    <property type="entry name" value="PULCHERRIMINIC ACID SYNTHASE"/>
    <property type="match status" value="1"/>
</dbReference>
<comment type="caution">
    <text evidence="3">The sequence shown here is derived from an EMBL/GenBank/DDBJ whole genome shotgun (WGS) entry which is preliminary data.</text>
</comment>
<evidence type="ECO:0000313" key="3">
    <source>
        <dbReference type="EMBL" id="MEX1669632.1"/>
    </source>
</evidence>
<reference evidence="3 4" key="1">
    <citation type="journal article" date="2011" name="Int. J. Syst. Evol. Microbiol.">
        <title>Zhongshania antarctica gen. nov., sp. nov. and Zhongshania guokunii sp. nov., gammaproteobacteria respectively isolated from coastal attached (fast) ice and surface seawater of the Antarctic.</title>
        <authorList>
            <person name="Li H.J."/>
            <person name="Zhang X.Y."/>
            <person name="Chen C.X."/>
            <person name="Zhang Y.J."/>
            <person name="Gao Z.M."/>
            <person name="Yu Y."/>
            <person name="Chen X.L."/>
            <person name="Chen B."/>
            <person name="Zhang Y.Z."/>
        </authorList>
    </citation>
    <scope>NUCLEOTIDE SEQUENCE [LARGE SCALE GENOMIC DNA]</scope>
    <source>
        <strain evidence="3 4">ZS6-22T</strain>
    </source>
</reference>
<dbReference type="CDD" id="cd20629">
    <property type="entry name" value="P450_pinF1-like"/>
    <property type="match status" value="1"/>
</dbReference>
<dbReference type="InterPro" id="IPR001128">
    <property type="entry name" value="Cyt_P450"/>
</dbReference>
<dbReference type="InterPro" id="IPR036396">
    <property type="entry name" value="Cyt_P450_sf"/>
</dbReference>
<dbReference type="InterPro" id="IPR002397">
    <property type="entry name" value="Cyt_P450_B"/>
</dbReference>
<keyword evidence="2" id="KW-0349">Heme</keyword>
<dbReference type="Pfam" id="PF00067">
    <property type="entry name" value="p450"/>
    <property type="match status" value="1"/>
</dbReference>
<keyword evidence="2" id="KW-0479">Metal-binding</keyword>
<dbReference type="EMBL" id="JBFRYA010000009">
    <property type="protein sequence ID" value="MEX1669632.1"/>
    <property type="molecule type" value="Genomic_DNA"/>
</dbReference>
<dbReference type="PANTHER" id="PTHR46696">
    <property type="entry name" value="P450, PUTATIVE (EUROFUNG)-RELATED"/>
    <property type="match status" value="1"/>
</dbReference>
<dbReference type="PROSITE" id="PS00086">
    <property type="entry name" value="CYTOCHROME_P450"/>
    <property type="match status" value="1"/>
</dbReference>
<keyword evidence="4" id="KW-1185">Reference proteome</keyword>
<dbReference type="SUPFAM" id="SSF48264">
    <property type="entry name" value="Cytochrome P450"/>
    <property type="match status" value="1"/>
</dbReference>
<keyword evidence="2" id="KW-0503">Monooxygenase</keyword>
<gene>
    <name evidence="3" type="ORF">AB4876_11995</name>
</gene>
<keyword evidence="2" id="KW-0408">Iron</keyword>
<organism evidence="3 4">
    <name type="scientific">Zhongshania guokunii</name>
    <dbReference type="NCBI Taxonomy" id="641783"/>
    <lineage>
        <taxon>Bacteria</taxon>
        <taxon>Pseudomonadati</taxon>
        <taxon>Pseudomonadota</taxon>
        <taxon>Gammaproteobacteria</taxon>
        <taxon>Cellvibrionales</taxon>
        <taxon>Spongiibacteraceae</taxon>
        <taxon>Zhongshania</taxon>
    </lineage>
</organism>
<protein>
    <submittedName>
        <fullName evidence="3">Cytochrome P450</fullName>
    </submittedName>
</protein>
<dbReference type="Proteomes" id="UP001557485">
    <property type="component" value="Unassembled WGS sequence"/>
</dbReference>
<comment type="similarity">
    <text evidence="1 2">Belongs to the cytochrome P450 family.</text>
</comment>